<evidence type="ECO:0000313" key="2">
    <source>
        <dbReference type="Proteomes" id="UP000651452"/>
    </source>
</evidence>
<name>A0A8H7J9T7_9PLEO</name>
<dbReference type="Proteomes" id="UP000651452">
    <property type="component" value="Unassembled WGS sequence"/>
</dbReference>
<dbReference type="OrthoDB" id="3029470at2759"/>
<proteinExistence type="predicted"/>
<gene>
    <name evidence="1" type="ORF">EKO04_002430</name>
</gene>
<protein>
    <submittedName>
        <fullName evidence="1">Uncharacterized protein</fullName>
    </submittedName>
</protein>
<comment type="caution">
    <text evidence="1">The sequence shown here is derived from an EMBL/GenBank/DDBJ whole genome shotgun (WGS) entry which is preliminary data.</text>
</comment>
<evidence type="ECO:0000313" key="1">
    <source>
        <dbReference type="EMBL" id="KAF9699599.1"/>
    </source>
</evidence>
<organism evidence="1 2">
    <name type="scientific">Ascochyta lentis</name>
    <dbReference type="NCBI Taxonomy" id="205686"/>
    <lineage>
        <taxon>Eukaryota</taxon>
        <taxon>Fungi</taxon>
        <taxon>Dikarya</taxon>
        <taxon>Ascomycota</taxon>
        <taxon>Pezizomycotina</taxon>
        <taxon>Dothideomycetes</taxon>
        <taxon>Pleosporomycetidae</taxon>
        <taxon>Pleosporales</taxon>
        <taxon>Pleosporineae</taxon>
        <taxon>Didymellaceae</taxon>
        <taxon>Ascochyta</taxon>
    </lineage>
</organism>
<reference evidence="1" key="1">
    <citation type="submission" date="2018-12" db="EMBL/GenBank/DDBJ databases">
        <authorList>
            <person name="Syme R.A."/>
            <person name="Farfan-Caceres L."/>
            <person name="Lichtenzveig J."/>
        </authorList>
    </citation>
    <scope>NUCLEOTIDE SEQUENCE</scope>
    <source>
        <strain evidence="1">Al4</strain>
    </source>
</reference>
<dbReference type="AlphaFoldDB" id="A0A8H7J9T7"/>
<sequence>MTEWRIRDEQPLRELEGLDHERCAALHNYIVELGWTQRGLTLDALDKRTWWECYDGDAALASVSNRLDASVISFLKAAWHGFAMETANQSHLFHRYLARLCSPVELWQNVNYAEDEDDSNKRRFVSLYMANWALGASHPLGLVLDQETGTAMQHMSIHDTSITMNGRQIWLPLEMILDGFVDMIDQGKVLAVNGAYDGEQERTEPWIMPSYTRQDLDDALQAFQCLIDTIHAKMPSQDSQPRNTQGELIDLVTGDLLQGLPSDSFAYQFLSQSAKSSFTNIAPGLRIAQHQPFAPGLAQEESKKLFPLLLFSSTHPAYQETRSAPWGEKLLTPPFPYDFEAVLTYPAGLYLTETKIHGTHPFEDACKLILPFPLGANAFARTSDGALIGENMHSAEDDVAARLEPRSTELFQLGFNHFIAAHDVQLKHVLWKWVELVEEGKWEVDAEGVVGGVEKWREADTENDWSIYQLPMSW</sequence>
<reference evidence="1" key="2">
    <citation type="submission" date="2020-09" db="EMBL/GenBank/DDBJ databases">
        <title>Reference genome assembly for Australian Ascochyta lentis isolate Al4.</title>
        <authorList>
            <person name="Lee R.C."/>
            <person name="Farfan-Caceres L.M."/>
            <person name="Debler J.W."/>
            <person name="Williams A.H."/>
            <person name="Henares B.M."/>
        </authorList>
    </citation>
    <scope>NUCLEOTIDE SEQUENCE</scope>
    <source>
        <strain evidence="1">Al4</strain>
    </source>
</reference>
<accession>A0A8H7J9T7</accession>
<keyword evidence="2" id="KW-1185">Reference proteome</keyword>
<dbReference type="EMBL" id="RZGK01000004">
    <property type="protein sequence ID" value="KAF9699599.1"/>
    <property type="molecule type" value="Genomic_DNA"/>
</dbReference>